<dbReference type="CDD" id="cd18791">
    <property type="entry name" value="SF2_C_RHA"/>
    <property type="match status" value="1"/>
</dbReference>
<dbReference type="SMART" id="SM00487">
    <property type="entry name" value="DEXDc"/>
    <property type="match status" value="1"/>
</dbReference>
<feature type="region of interest" description="Disordered" evidence="10">
    <location>
        <begin position="835"/>
        <end position="854"/>
    </location>
</feature>
<keyword evidence="3" id="KW-0547">Nucleotide-binding</keyword>
<evidence type="ECO:0000259" key="12">
    <source>
        <dbReference type="PROSITE" id="PS51194"/>
    </source>
</evidence>
<dbReference type="GO" id="GO:0003724">
    <property type="term" value="F:RNA helicase activity"/>
    <property type="evidence" value="ECO:0007669"/>
    <property type="project" value="UniProtKB-EC"/>
</dbReference>
<dbReference type="Pfam" id="PF00271">
    <property type="entry name" value="Helicase_C"/>
    <property type="match status" value="1"/>
</dbReference>
<dbReference type="PROSITE" id="PS51192">
    <property type="entry name" value="HELICASE_ATP_BIND_1"/>
    <property type="match status" value="1"/>
</dbReference>
<dbReference type="PROSITE" id="PS51194">
    <property type="entry name" value="HELICASE_CTER"/>
    <property type="match status" value="1"/>
</dbReference>
<dbReference type="PANTHER" id="PTHR18934:SF83">
    <property type="entry name" value="PRE-MRNA-SPLICING FACTOR ATP-DEPENDENT RNA HELICASE DHX16"/>
    <property type="match status" value="1"/>
</dbReference>
<keyword evidence="5 13" id="KW-0347">Helicase</keyword>
<dbReference type="SMART" id="SM00490">
    <property type="entry name" value="HELICc"/>
    <property type="match status" value="1"/>
</dbReference>
<dbReference type="PANTHER" id="PTHR18934">
    <property type="entry name" value="ATP-DEPENDENT RNA HELICASE"/>
    <property type="match status" value="1"/>
</dbReference>
<dbReference type="Pfam" id="PF00270">
    <property type="entry name" value="DEAD"/>
    <property type="match status" value="1"/>
</dbReference>
<dbReference type="GO" id="GO:0006397">
    <property type="term" value="P:mRNA processing"/>
    <property type="evidence" value="ECO:0007669"/>
    <property type="project" value="UniProtKB-KW"/>
</dbReference>
<dbReference type="InterPro" id="IPR014001">
    <property type="entry name" value="Helicase_ATP-bd"/>
</dbReference>
<keyword evidence="6" id="KW-0067">ATP-binding</keyword>
<dbReference type="InterPro" id="IPR007502">
    <property type="entry name" value="Helicase-assoc_dom"/>
</dbReference>
<dbReference type="EC" id="3.6.4.13" evidence="1"/>
<dbReference type="FunFam" id="3.40.50.300:FF:000145">
    <property type="entry name" value="probable ATP-dependent RNA helicase DHX40"/>
    <property type="match status" value="1"/>
</dbReference>
<dbReference type="Gene3D" id="3.40.50.300">
    <property type="entry name" value="P-loop containing nucleotide triphosphate hydrolases"/>
    <property type="match status" value="2"/>
</dbReference>
<proteinExistence type="predicted"/>
<evidence type="ECO:0000256" key="4">
    <source>
        <dbReference type="ARBA" id="ARBA00022801"/>
    </source>
</evidence>
<dbReference type="GO" id="GO:0003723">
    <property type="term" value="F:RNA binding"/>
    <property type="evidence" value="ECO:0007669"/>
    <property type="project" value="TreeGrafter"/>
</dbReference>
<organism evidence="13 14">
    <name type="scientific">Bimuria novae-zelandiae CBS 107.79</name>
    <dbReference type="NCBI Taxonomy" id="1447943"/>
    <lineage>
        <taxon>Eukaryota</taxon>
        <taxon>Fungi</taxon>
        <taxon>Dikarya</taxon>
        <taxon>Ascomycota</taxon>
        <taxon>Pezizomycotina</taxon>
        <taxon>Dothideomycetes</taxon>
        <taxon>Pleosporomycetidae</taxon>
        <taxon>Pleosporales</taxon>
        <taxon>Massarineae</taxon>
        <taxon>Didymosphaeriaceae</taxon>
        <taxon>Bimuria</taxon>
    </lineage>
</organism>
<evidence type="ECO:0000256" key="2">
    <source>
        <dbReference type="ARBA" id="ARBA00022664"/>
    </source>
</evidence>
<evidence type="ECO:0000256" key="3">
    <source>
        <dbReference type="ARBA" id="ARBA00022741"/>
    </source>
</evidence>
<keyword evidence="4" id="KW-0378">Hydrolase</keyword>
<keyword evidence="7" id="KW-0508">mRNA splicing</keyword>
<sequence length="854" mass="96077">MPPKREATEDLASLRLKSRYSYLEKREQLKLAELQRDVEEDNEEIAKYGSNLSKRELHEMERRRQTLQLALQRAKIDDSVNTGFFIPDEANLNESKLEVLNKKNKSDVYKSEVQLWEEEQTAKARAAQTQRPGREREDDYEFVFDEQQQIKWTSDGKDLNFMDPDKQQLQAQLDEAERKAKTIQETRASLPVAQHRDTIINAVKEHRILVLMGETGSGKSTQTPQYLRDSGYCKTGKIVVSQPRRVACLNLAARVSEEVASSSNSEAGKKYKPGAHRLGGIVGYNIRFDNKSGPDTEIIFETEGMLLREILADPLLSEYSCVILDEAHERTTDGDTLMALLKDLSRARPDDFRLVISSATLNAQKFSAYFDDAPILAVAGRTFEVERFYLPSPEANYLSATVTTIFTIHLAAPLDGDILCFLTGSDEILAAMENIQETSRKLGSRMKELIVRPLYSQLDPDEQALVFVPTPKGARKVILATNIAETSLTVDGVSYVIDCGYTKENQYNATTDMSQLVVVPCSRASVNQRAGRAGRQRKGSAFHLFTKFSYFNEMEEETVPEIMRVDLTPLCLLLKSLQINDVLNFGFMDPPPPATLAKALENLYALGALNDTGALTSVGRKLIEMPIDAKLARAILAADEFKVVDEVLVIAAMLSESATLFLRPKDKKVHADAARNRFVQESGGDHMLLLSVFNAWRDAEYDPIFAKENFLQQRTLNRCRDVYEQLGALCDRIEVQRSSNPGDHVGIKKALVAGYFQNAARMARDGQSYRTIKTGQTVAIHPSSCLHEPTRRPKLMLFHELVLTSREFARNCMPIESEWLMSAAPHYYKKEDIEKMSTDKKMPKGKGKVGVDGR</sequence>
<evidence type="ECO:0000259" key="11">
    <source>
        <dbReference type="PROSITE" id="PS51192"/>
    </source>
</evidence>
<evidence type="ECO:0000256" key="1">
    <source>
        <dbReference type="ARBA" id="ARBA00012552"/>
    </source>
</evidence>
<dbReference type="Proteomes" id="UP000800036">
    <property type="component" value="Unassembled WGS sequence"/>
</dbReference>
<evidence type="ECO:0000256" key="7">
    <source>
        <dbReference type="ARBA" id="ARBA00023187"/>
    </source>
</evidence>
<dbReference type="SUPFAM" id="SSF52540">
    <property type="entry name" value="P-loop containing nucleoside triphosphate hydrolases"/>
    <property type="match status" value="1"/>
</dbReference>
<keyword evidence="2" id="KW-0507">mRNA processing</keyword>
<evidence type="ECO:0000256" key="5">
    <source>
        <dbReference type="ARBA" id="ARBA00022806"/>
    </source>
</evidence>
<dbReference type="InterPro" id="IPR048333">
    <property type="entry name" value="HA2_WH"/>
</dbReference>
<dbReference type="SMART" id="SM00847">
    <property type="entry name" value="HA2"/>
    <property type="match status" value="1"/>
</dbReference>
<dbReference type="GO" id="GO:0008380">
    <property type="term" value="P:RNA splicing"/>
    <property type="evidence" value="ECO:0007669"/>
    <property type="project" value="UniProtKB-KW"/>
</dbReference>
<comment type="catalytic activity">
    <reaction evidence="8">
        <text>ATP + H2O = ADP + phosphate + H(+)</text>
        <dbReference type="Rhea" id="RHEA:13065"/>
        <dbReference type="ChEBI" id="CHEBI:15377"/>
        <dbReference type="ChEBI" id="CHEBI:15378"/>
        <dbReference type="ChEBI" id="CHEBI:30616"/>
        <dbReference type="ChEBI" id="CHEBI:43474"/>
        <dbReference type="ChEBI" id="CHEBI:456216"/>
        <dbReference type="EC" id="3.6.4.13"/>
    </reaction>
</comment>
<dbReference type="AlphaFoldDB" id="A0A6A5VQD3"/>
<dbReference type="GO" id="GO:0005524">
    <property type="term" value="F:ATP binding"/>
    <property type="evidence" value="ECO:0007669"/>
    <property type="project" value="UniProtKB-KW"/>
</dbReference>
<dbReference type="PROSITE" id="PS00690">
    <property type="entry name" value="DEAH_ATP_HELICASE"/>
    <property type="match status" value="1"/>
</dbReference>
<reference evidence="13" key="1">
    <citation type="journal article" date="2020" name="Stud. Mycol.">
        <title>101 Dothideomycetes genomes: a test case for predicting lifestyles and emergence of pathogens.</title>
        <authorList>
            <person name="Haridas S."/>
            <person name="Albert R."/>
            <person name="Binder M."/>
            <person name="Bloem J."/>
            <person name="Labutti K."/>
            <person name="Salamov A."/>
            <person name="Andreopoulos B."/>
            <person name="Baker S."/>
            <person name="Barry K."/>
            <person name="Bills G."/>
            <person name="Bluhm B."/>
            <person name="Cannon C."/>
            <person name="Castanera R."/>
            <person name="Culley D."/>
            <person name="Daum C."/>
            <person name="Ezra D."/>
            <person name="Gonzalez J."/>
            <person name="Henrissat B."/>
            <person name="Kuo A."/>
            <person name="Liang C."/>
            <person name="Lipzen A."/>
            <person name="Lutzoni F."/>
            <person name="Magnuson J."/>
            <person name="Mondo S."/>
            <person name="Nolan M."/>
            <person name="Ohm R."/>
            <person name="Pangilinan J."/>
            <person name="Park H.-J."/>
            <person name="Ramirez L."/>
            <person name="Alfaro M."/>
            <person name="Sun H."/>
            <person name="Tritt A."/>
            <person name="Yoshinaga Y."/>
            <person name="Zwiers L.-H."/>
            <person name="Turgeon B."/>
            <person name="Goodwin S."/>
            <person name="Spatafora J."/>
            <person name="Crous P."/>
            <person name="Grigoriev I."/>
        </authorList>
    </citation>
    <scope>NUCLEOTIDE SEQUENCE</scope>
    <source>
        <strain evidence="13">CBS 107.79</strain>
    </source>
</reference>
<evidence type="ECO:0000256" key="10">
    <source>
        <dbReference type="SAM" id="MobiDB-lite"/>
    </source>
</evidence>
<evidence type="ECO:0000313" key="13">
    <source>
        <dbReference type="EMBL" id="KAF1979903.1"/>
    </source>
</evidence>
<dbReference type="CDD" id="cd17917">
    <property type="entry name" value="DEXHc_RHA-like"/>
    <property type="match status" value="1"/>
</dbReference>
<evidence type="ECO:0000256" key="9">
    <source>
        <dbReference type="SAM" id="Coils"/>
    </source>
</evidence>
<dbReference type="Gene3D" id="1.20.120.1080">
    <property type="match status" value="1"/>
</dbReference>
<name>A0A6A5VQD3_9PLEO</name>
<gene>
    <name evidence="13" type="ORF">BU23DRAFT_549079</name>
</gene>
<dbReference type="Pfam" id="PF21010">
    <property type="entry name" value="HA2_C"/>
    <property type="match status" value="1"/>
</dbReference>
<accession>A0A6A5VQD3</accession>
<dbReference type="Pfam" id="PF07717">
    <property type="entry name" value="OB_NTP_bind"/>
    <property type="match status" value="1"/>
</dbReference>
<dbReference type="OrthoDB" id="10253254at2759"/>
<keyword evidence="9" id="KW-0175">Coiled coil</keyword>
<protein>
    <recommendedName>
        <fullName evidence="1">RNA helicase</fullName>
        <ecNumber evidence="1">3.6.4.13</ecNumber>
    </recommendedName>
</protein>
<feature type="domain" description="Helicase C-terminal" evidence="12">
    <location>
        <begin position="404"/>
        <end position="578"/>
    </location>
</feature>
<dbReference type="GO" id="GO:0016787">
    <property type="term" value="F:hydrolase activity"/>
    <property type="evidence" value="ECO:0007669"/>
    <property type="project" value="UniProtKB-KW"/>
</dbReference>
<dbReference type="InterPro" id="IPR002464">
    <property type="entry name" value="DNA/RNA_helicase_DEAH_CS"/>
</dbReference>
<feature type="domain" description="Helicase ATP-binding" evidence="11">
    <location>
        <begin position="200"/>
        <end position="379"/>
    </location>
</feature>
<dbReference type="InterPro" id="IPR011545">
    <property type="entry name" value="DEAD/DEAH_box_helicase_dom"/>
</dbReference>
<evidence type="ECO:0000256" key="6">
    <source>
        <dbReference type="ARBA" id="ARBA00022840"/>
    </source>
</evidence>
<dbReference type="InterPro" id="IPR001650">
    <property type="entry name" value="Helicase_C-like"/>
</dbReference>
<dbReference type="EMBL" id="ML976657">
    <property type="protein sequence ID" value="KAF1979903.1"/>
    <property type="molecule type" value="Genomic_DNA"/>
</dbReference>
<feature type="coiled-coil region" evidence="9">
    <location>
        <begin position="24"/>
        <end position="77"/>
    </location>
</feature>
<dbReference type="GO" id="GO:0071013">
    <property type="term" value="C:catalytic step 2 spliceosome"/>
    <property type="evidence" value="ECO:0007669"/>
    <property type="project" value="TreeGrafter"/>
</dbReference>
<dbReference type="InterPro" id="IPR011709">
    <property type="entry name" value="DEAD-box_helicase_OB_fold"/>
</dbReference>
<evidence type="ECO:0000313" key="14">
    <source>
        <dbReference type="Proteomes" id="UP000800036"/>
    </source>
</evidence>
<evidence type="ECO:0000256" key="8">
    <source>
        <dbReference type="ARBA" id="ARBA00047984"/>
    </source>
</evidence>
<keyword evidence="14" id="KW-1185">Reference proteome</keyword>
<dbReference type="Pfam" id="PF04408">
    <property type="entry name" value="WHD_HA2"/>
    <property type="match status" value="1"/>
</dbReference>
<dbReference type="InterPro" id="IPR027417">
    <property type="entry name" value="P-loop_NTPase"/>
</dbReference>